<dbReference type="EMBL" id="JBGFUD010004237">
    <property type="protein sequence ID" value="MFH4979475.1"/>
    <property type="molecule type" value="Genomic_DNA"/>
</dbReference>
<evidence type="ECO:0008006" key="3">
    <source>
        <dbReference type="Google" id="ProtNLM"/>
    </source>
</evidence>
<proteinExistence type="predicted"/>
<keyword evidence="2" id="KW-1185">Reference proteome</keyword>
<name>A0ABD6EHL5_9BILA</name>
<sequence length="255" mass="28835">MRFPIRIDGEELENVKSFCYLGAVITASVSCMENIAQRIAKASSAFSMLQKCLWNTNIKNDTNLRVYRTAIRPILMYGSSTWTLTKTAEGKLDAAERRFLRRILGYKWSDKIRNTDLYAEVSGTMHNAEVSKLSDVVRKERLKLLGHIMRRSDERLVKMALLHEPIPTWTRPRGRSSRIWKDLIKADLLSAGFDNVVHEAKKYMAGGSPIHGVAKIGYAWSICRLMTVTYGGECVDTTAGGGARERSRQQCTLDK</sequence>
<evidence type="ECO:0000313" key="1">
    <source>
        <dbReference type="EMBL" id="MFH4979475.1"/>
    </source>
</evidence>
<protein>
    <recommendedName>
        <fullName evidence="3">Reverse transcriptase</fullName>
    </recommendedName>
</protein>
<dbReference type="AlphaFoldDB" id="A0ABD6EHL5"/>
<comment type="caution">
    <text evidence="1">The sequence shown here is derived from an EMBL/GenBank/DDBJ whole genome shotgun (WGS) entry which is preliminary data.</text>
</comment>
<dbReference type="PROSITE" id="PS51257">
    <property type="entry name" value="PROKAR_LIPOPROTEIN"/>
    <property type="match status" value="1"/>
</dbReference>
<reference evidence="1 2" key="1">
    <citation type="submission" date="2024-08" db="EMBL/GenBank/DDBJ databases">
        <title>Gnathostoma spinigerum genome.</title>
        <authorList>
            <person name="Gonzalez-Bertolin B."/>
            <person name="Monzon S."/>
            <person name="Zaballos A."/>
            <person name="Jimenez P."/>
            <person name="Dekumyoy P."/>
            <person name="Varona S."/>
            <person name="Cuesta I."/>
            <person name="Sumanam S."/>
            <person name="Adisakwattana P."/>
            <person name="Gasser R.B."/>
            <person name="Hernandez-Gonzalez A."/>
            <person name="Young N.D."/>
            <person name="Perteguer M.J."/>
        </authorList>
    </citation>
    <scope>NUCLEOTIDE SEQUENCE [LARGE SCALE GENOMIC DNA]</scope>
    <source>
        <strain evidence="1">AL3</strain>
        <tissue evidence="1">Liver</tissue>
    </source>
</reference>
<dbReference type="PANTHER" id="PTHR47027">
    <property type="entry name" value="REVERSE TRANSCRIPTASE DOMAIN-CONTAINING PROTEIN"/>
    <property type="match status" value="1"/>
</dbReference>
<organism evidence="1 2">
    <name type="scientific">Gnathostoma spinigerum</name>
    <dbReference type="NCBI Taxonomy" id="75299"/>
    <lineage>
        <taxon>Eukaryota</taxon>
        <taxon>Metazoa</taxon>
        <taxon>Ecdysozoa</taxon>
        <taxon>Nematoda</taxon>
        <taxon>Chromadorea</taxon>
        <taxon>Rhabditida</taxon>
        <taxon>Spirurina</taxon>
        <taxon>Gnathostomatomorpha</taxon>
        <taxon>Gnathostomatoidea</taxon>
        <taxon>Gnathostomatidae</taxon>
        <taxon>Gnathostoma</taxon>
    </lineage>
</organism>
<dbReference type="Proteomes" id="UP001608902">
    <property type="component" value="Unassembled WGS sequence"/>
</dbReference>
<gene>
    <name evidence="1" type="ORF">AB6A40_006184</name>
</gene>
<accession>A0ABD6EHL5</accession>
<dbReference type="PANTHER" id="PTHR47027:SF20">
    <property type="entry name" value="REVERSE TRANSCRIPTASE-LIKE PROTEIN WITH RNA-DIRECTED DNA POLYMERASE DOMAIN"/>
    <property type="match status" value="1"/>
</dbReference>
<evidence type="ECO:0000313" key="2">
    <source>
        <dbReference type="Proteomes" id="UP001608902"/>
    </source>
</evidence>